<keyword evidence="1" id="KW-0812">Transmembrane</keyword>
<feature type="transmembrane region" description="Helical" evidence="1">
    <location>
        <begin position="20"/>
        <end position="38"/>
    </location>
</feature>
<feature type="transmembrane region" description="Helical" evidence="1">
    <location>
        <begin position="242"/>
        <end position="260"/>
    </location>
</feature>
<feature type="transmembrane region" description="Helical" evidence="1">
    <location>
        <begin position="330"/>
        <end position="348"/>
    </location>
</feature>
<feature type="transmembrane region" description="Helical" evidence="1">
    <location>
        <begin position="187"/>
        <end position="204"/>
    </location>
</feature>
<sequence>MDNNTLGNRSLGRDNNLNLVRLVAALMVMYMHSFALCTNAQQQDLMYTLTFHKALSGQVGVDIFFIISGFLIYRSYDRSNNVFKYLKARFLRIWPLLALFVLVSALVLGPMFSVLDRGTYFSGHETGRVDTYLLNLLFISGANRLPGVFSFHINQSANGSIWTLQHEVICYLLVLAMVPLFRKHKRAILAFIAASAALYFYMKYGCSADYLPTNFLVNFGRLTWEFEIGVMYYLYRDKIIMSWKYALLALVGLVAAVYFLDFEIAFTIFGAYIILFVGFGYWKISEFYNKVGDISYGVYIFSFFVQQRVIDVMGNALDGYMVVMDPYVNLGVSILIVVPLAFISWHLFEKQLLKLK</sequence>
<evidence type="ECO:0000313" key="4">
    <source>
        <dbReference type="Proteomes" id="UP000225889"/>
    </source>
</evidence>
<evidence type="ECO:0000256" key="1">
    <source>
        <dbReference type="SAM" id="Phobius"/>
    </source>
</evidence>
<gene>
    <name evidence="3" type="ORF">CSX01_02870</name>
</gene>
<keyword evidence="1" id="KW-0472">Membrane</keyword>
<feature type="domain" description="Acyltransferase 3" evidence="2">
    <location>
        <begin position="15"/>
        <end position="342"/>
    </location>
</feature>
<dbReference type="PANTHER" id="PTHR23028">
    <property type="entry name" value="ACETYLTRANSFERASE"/>
    <property type="match status" value="1"/>
</dbReference>
<organism evidence="3 4">
    <name type="scientific">Pseudobutyrivibrio ruminis</name>
    <dbReference type="NCBI Taxonomy" id="46206"/>
    <lineage>
        <taxon>Bacteria</taxon>
        <taxon>Bacillati</taxon>
        <taxon>Bacillota</taxon>
        <taxon>Clostridia</taxon>
        <taxon>Lachnospirales</taxon>
        <taxon>Lachnospiraceae</taxon>
        <taxon>Pseudobutyrivibrio</taxon>
    </lineage>
</organism>
<dbReference type="InterPro" id="IPR002656">
    <property type="entry name" value="Acyl_transf_3_dom"/>
</dbReference>
<feature type="transmembrane region" description="Helical" evidence="1">
    <location>
        <begin position="93"/>
        <end position="112"/>
    </location>
</feature>
<dbReference type="AlphaFoldDB" id="A0A2G3DX02"/>
<dbReference type="Pfam" id="PF01757">
    <property type="entry name" value="Acyl_transf_3"/>
    <property type="match status" value="1"/>
</dbReference>
<keyword evidence="1" id="KW-1133">Transmembrane helix</keyword>
<comment type="caution">
    <text evidence="3">The sequence shown here is derived from an EMBL/GenBank/DDBJ whole genome shotgun (WGS) entry which is preliminary data.</text>
</comment>
<accession>A0A2G3DX02</accession>
<evidence type="ECO:0000313" key="3">
    <source>
        <dbReference type="EMBL" id="PHU35562.1"/>
    </source>
</evidence>
<reference evidence="3 4" key="2">
    <citation type="submission" date="2017-10" db="EMBL/GenBank/DDBJ databases">
        <authorList>
            <person name="Banno H."/>
            <person name="Chua N.-H."/>
        </authorList>
    </citation>
    <scope>NUCLEOTIDE SEQUENCE [LARGE SCALE GENOMIC DNA]</scope>
    <source>
        <strain evidence="3 4">JK626</strain>
    </source>
</reference>
<dbReference type="RefSeq" id="WP_099391381.1">
    <property type="nucleotide sequence ID" value="NZ_PDYF01000008.1"/>
</dbReference>
<feature type="transmembrane region" description="Helical" evidence="1">
    <location>
        <begin position="266"/>
        <end position="282"/>
    </location>
</feature>
<dbReference type="EMBL" id="PDYF01000008">
    <property type="protein sequence ID" value="PHU35562.1"/>
    <property type="molecule type" value="Genomic_DNA"/>
</dbReference>
<proteinExistence type="predicted"/>
<protein>
    <recommendedName>
        <fullName evidence="2">Acyltransferase 3 domain-containing protein</fullName>
    </recommendedName>
</protein>
<dbReference type="Proteomes" id="UP000225889">
    <property type="component" value="Unassembled WGS sequence"/>
</dbReference>
<feature type="transmembrane region" description="Helical" evidence="1">
    <location>
        <begin position="50"/>
        <end position="73"/>
    </location>
</feature>
<name>A0A2G3DX02_9FIRM</name>
<reference evidence="3 4" key="1">
    <citation type="submission" date="2017-10" db="EMBL/GenBank/DDBJ databases">
        <title>Resolving the taxonomy of Roseburia spp., Eubacterium rectale and Agathobacter spp. through phylogenomic analysis.</title>
        <authorList>
            <person name="Sheridan P.O."/>
            <person name="Walker A.W."/>
            <person name="Duncan S.H."/>
            <person name="Scott K.P."/>
            <person name="Toole P.W.O."/>
            <person name="Luis P."/>
            <person name="Flint H.J."/>
        </authorList>
    </citation>
    <scope>NUCLEOTIDE SEQUENCE [LARGE SCALE GENOMIC DNA]</scope>
    <source>
        <strain evidence="3 4">JK626</strain>
    </source>
</reference>
<evidence type="ECO:0000259" key="2">
    <source>
        <dbReference type="Pfam" id="PF01757"/>
    </source>
</evidence>
<feature type="transmembrane region" description="Helical" evidence="1">
    <location>
        <begin position="159"/>
        <end position="180"/>
    </location>
</feature>
<dbReference type="GO" id="GO:0016747">
    <property type="term" value="F:acyltransferase activity, transferring groups other than amino-acyl groups"/>
    <property type="evidence" value="ECO:0007669"/>
    <property type="project" value="InterPro"/>
</dbReference>
<dbReference type="InterPro" id="IPR050879">
    <property type="entry name" value="Acyltransferase_3"/>
</dbReference>